<accession>A0A7C4R5R7</accession>
<organism evidence="7">
    <name type="scientific">candidate division CPR3 bacterium</name>
    <dbReference type="NCBI Taxonomy" id="2268181"/>
    <lineage>
        <taxon>Bacteria</taxon>
        <taxon>Bacteria division CPR3</taxon>
    </lineage>
</organism>
<comment type="similarity">
    <text evidence="5">Belongs to the YqgF HJR family.</text>
</comment>
<comment type="subcellular location">
    <subcellularLocation>
        <location evidence="5">Cytoplasm</location>
    </subcellularLocation>
</comment>
<dbReference type="InterPro" id="IPR006641">
    <property type="entry name" value="YqgF/RNaseH-like_dom"/>
</dbReference>
<keyword evidence="4 5" id="KW-0378">Hydrolase</keyword>
<feature type="domain" description="YqgF/RNase H-like" evidence="6">
    <location>
        <begin position="1"/>
        <end position="100"/>
    </location>
</feature>
<dbReference type="CDD" id="cd16964">
    <property type="entry name" value="YqgF"/>
    <property type="match status" value="1"/>
</dbReference>
<dbReference type="GO" id="GO:0004518">
    <property type="term" value="F:nuclease activity"/>
    <property type="evidence" value="ECO:0007669"/>
    <property type="project" value="UniProtKB-KW"/>
</dbReference>
<evidence type="ECO:0000259" key="6">
    <source>
        <dbReference type="SMART" id="SM00732"/>
    </source>
</evidence>
<dbReference type="Gene3D" id="3.30.420.140">
    <property type="entry name" value="YqgF/RNase H-like domain"/>
    <property type="match status" value="1"/>
</dbReference>
<evidence type="ECO:0000256" key="2">
    <source>
        <dbReference type="ARBA" id="ARBA00022517"/>
    </source>
</evidence>
<dbReference type="GO" id="GO:0005829">
    <property type="term" value="C:cytosol"/>
    <property type="evidence" value="ECO:0007669"/>
    <property type="project" value="TreeGrafter"/>
</dbReference>
<dbReference type="EC" id="3.1.-.-" evidence="5"/>
<evidence type="ECO:0000256" key="1">
    <source>
        <dbReference type="ARBA" id="ARBA00022490"/>
    </source>
</evidence>
<evidence type="ECO:0000256" key="5">
    <source>
        <dbReference type="HAMAP-Rule" id="MF_00651"/>
    </source>
</evidence>
<dbReference type="EMBL" id="DSYQ01000002">
    <property type="protein sequence ID" value="HGT70723.1"/>
    <property type="molecule type" value="Genomic_DNA"/>
</dbReference>
<name>A0A7C4R5R7_UNCC3</name>
<comment type="caution">
    <text evidence="7">The sequence shown here is derived from an EMBL/GenBank/DDBJ whole genome shotgun (WGS) entry which is preliminary data.</text>
</comment>
<dbReference type="GO" id="GO:0016788">
    <property type="term" value="F:hydrolase activity, acting on ester bonds"/>
    <property type="evidence" value="ECO:0007669"/>
    <property type="project" value="UniProtKB-UniRule"/>
</dbReference>
<dbReference type="SUPFAM" id="SSF53098">
    <property type="entry name" value="Ribonuclease H-like"/>
    <property type="match status" value="1"/>
</dbReference>
<keyword evidence="1 5" id="KW-0963">Cytoplasm</keyword>
<evidence type="ECO:0000313" key="7">
    <source>
        <dbReference type="EMBL" id="HGT70723.1"/>
    </source>
</evidence>
<dbReference type="InterPro" id="IPR005227">
    <property type="entry name" value="YqgF"/>
</dbReference>
<sequence length="137" mass="16087">MRILGIDYGHKRIGLAISDEMGFAHEFEVVVGEDEGEILDYLRQLIEREQIEKIVIGLPLNMSGEETEKAQDVREFAATLENYLDKEVIFEDERWTTKMVDKTLREMKISQKEARVKKDMIAAKYILQGYLDRERQF</sequence>
<keyword evidence="3 5" id="KW-0540">Nuclease</keyword>
<dbReference type="PANTHER" id="PTHR33317:SF4">
    <property type="entry name" value="POLYNUCLEOTIDYL TRANSFERASE, RIBONUCLEASE H-LIKE SUPERFAMILY PROTEIN"/>
    <property type="match status" value="1"/>
</dbReference>
<dbReference type="NCBIfam" id="TIGR00250">
    <property type="entry name" value="RNAse_H_YqgF"/>
    <property type="match status" value="1"/>
</dbReference>
<dbReference type="SMART" id="SM00732">
    <property type="entry name" value="YqgFc"/>
    <property type="match status" value="1"/>
</dbReference>
<dbReference type="InterPro" id="IPR012337">
    <property type="entry name" value="RNaseH-like_sf"/>
</dbReference>
<dbReference type="Pfam" id="PF03652">
    <property type="entry name" value="RuvX"/>
    <property type="match status" value="1"/>
</dbReference>
<gene>
    <name evidence="7" type="primary">ruvX</name>
    <name evidence="7" type="ORF">ENT43_00500</name>
</gene>
<comment type="function">
    <text evidence="5">Could be a nuclease involved in processing of the 5'-end of pre-16S rRNA.</text>
</comment>
<dbReference type="HAMAP" id="MF_00651">
    <property type="entry name" value="Nuclease_YqgF"/>
    <property type="match status" value="1"/>
</dbReference>
<dbReference type="AlphaFoldDB" id="A0A7C4R5R7"/>
<dbReference type="InterPro" id="IPR037027">
    <property type="entry name" value="YqgF/RNaseH-like_dom_sf"/>
</dbReference>
<keyword evidence="2 5" id="KW-0690">Ribosome biogenesis</keyword>
<proteinExistence type="inferred from homology"/>
<evidence type="ECO:0000256" key="3">
    <source>
        <dbReference type="ARBA" id="ARBA00022722"/>
    </source>
</evidence>
<dbReference type="PANTHER" id="PTHR33317">
    <property type="entry name" value="POLYNUCLEOTIDYL TRANSFERASE, RIBONUCLEASE H-LIKE SUPERFAMILY PROTEIN"/>
    <property type="match status" value="1"/>
</dbReference>
<evidence type="ECO:0000256" key="4">
    <source>
        <dbReference type="ARBA" id="ARBA00022801"/>
    </source>
</evidence>
<protein>
    <recommendedName>
        <fullName evidence="5">Putative pre-16S rRNA nuclease</fullName>
        <ecNumber evidence="5">3.1.-.-</ecNumber>
    </recommendedName>
</protein>
<reference evidence="7" key="1">
    <citation type="journal article" date="2020" name="mSystems">
        <title>Genome- and Community-Level Interaction Insights into Carbon Utilization and Element Cycling Functions of Hydrothermarchaeota in Hydrothermal Sediment.</title>
        <authorList>
            <person name="Zhou Z."/>
            <person name="Liu Y."/>
            <person name="Xu W."/>
            <person name="Pan J."/>
            <person name="Luo Z.H."/>
            <person name="Li M."/>
        </authorList>
    </citation>
    <scope>NUCLEOTIDE SEQUENCE [LARGE SCALE GENOMIC DNA]</scope>
    <source>
        <strain evidence="7">SpSt-579</strain>
    </source>
</reference>
<dbReference type="GO" id="GO:0000967">
    <property type="term" value="P:rRNA 5'-end processing"/>
    <property type="evidence" value="ECO:0007669"/>
    <property type="project" value="UniProtKB-UniRule"/>
</dbReference>